<comment type="subunit">
    <text evidence="4">UreD, UreF and UreG form a complex that acts as a GTP-hydrolysis-dependent molecular chaperone, activating the urease apoprotein by helping to assemble the nickel containing metallocenter of UreC. The UreE protein probably delivers the nickel.</text>
</comment>
<accession>A0A829YNC7</accession>
<organism evidence="5 6">
    <name type="scientific">Steroidobacter agaridevorans</name>
    <dbReference type="NCBI Taxonomy" id="2695856"/>
    <lineage>
        <taxon>Bacteria</taxon>
        <taxon>Pseudomonadati</taxon>
        <taxon>Pseudomonadota</taxon>
        <taxon>Gammaproteobacteria</taxon>
        <taxon>Steroidobacterales</taxon>
        <taxon>Steroidobacteraceae</taxon>
        <taxon>Steroidobacter</taxon>
    </lineage>
</organism>
<dbReference type="EMBL" id="BLJN01000008">
    <property type="protein sequence ID" value="GFE84198.1"/>
    <property type="molecule type" value="Genomic_DNA"/>
</dbReference>
<sequence length="232" mass="25620">MQRPFYPEGDVCHAYIVHPPGGVVGGDELQLHVETGNDAHALLTTPAAAKFYRSDGRTARQEQILRADGATLEWLPQESIFYPDARVRSVTRIELSARARFIGWEIACLGLPARKQPFDRGELRLHLELWEAGAPLLIDRLRISGNTGWGLSGHESIGTLLAYPATRATVDAVRNVQPPNVELGVTLVDNVLVCRALAAQAEPIKRAFVEAWKTLRPSLLERPAVPPRIWAT</sequence>
<dbReference type="GO" id="GO:0016151">
    <property type="term" value="F:nickel cation binding"/>
    <property type="evidence" value="ECO:0007669"/>
    <property type="project" value="UniProtKB-UniRule"/>
</dbReference>
<dbReference type="Proteomes" id="UP000445000">
    <property type="component" value="Unassembled WGS sequence"/>
</dbReference>
<dbReference type="RefSeq" id="WP_202626996.1">
    <property type="nucleotide sequence ID" value="NZ_BLJN01000008.1"/>
</dbReference>
<evidence type="ECO:0000313" key="6">
    <source>
        <dbReference type="Proteomes" id="UP000445000"/>
    </source>
</evidence>
<dbReference type="PANTHER" id="PTHR33643">
    <property type="entry name" value="UREASE ACCESSORY PROTEIN D"/>
    <property type="match status" value="1"/>
</dbReference>
<evidence type="ECO:0000256" key="2">
    <source>
        <dbReference type="ARBA" id="ARBA00022988"/>
    </source>
</evidence>
<dbReference type="AlphaFoldDB" id="A0A829YNC7"/>
<evidence type="ECO:0000256" key="4">
    <source>
        <dbReference type="HAMAP-Rule" id="MF_01384"/>
    </source>
</evidence>
<evidence type="ECO:0000313" key="5">
    <source>
        <dbReference type="EMBL" id="GFE84198.1"/>
    </source>
</evidence>
<dbReference type="HAMAP" id="MF_01384">
    <property type="entry name" value="UreD"/>
    <property type="match status" value="1"/>
</dbReference>
<keyword evidence="3 4" id="KW-0143">Chaperone</keyword>
<name>A0A829YNC7_9GAMM</name>
<dbReference type="GO" id="GO:0005737">
    <property type="term" value="C:cytoplasm"/>
    <property type="evidence" value="ECO:0007669"/>
    <property type="project" value="UniProtKB-SubCell"/>
</dbReference>
<protein>
    <recommendedName>
        <fullName evidence="4">Urease accessory protein UreD</fullName>
    </recommendedName>
</protein>
<evidence type="ECO:0000256" key="1">
    <source>
        <dbReference type="ARBA" id="ARBA00007177"/>
    </source>
</evidence>
<keyword evidence="4" id="KW-0963">Cytoplasm</keyword>
<keyword evidence="6" id="KW-1185">Reference proteome</keyword>
<comment type="subcellular location">
    <subcellularLocation>
        <location evidence="4">Cytoplasm</location>
    </subcellularLocation>
</comment>
<keyword evidence="2 4" id="KW-0996">Nickel insertion</keyword>
<comment type="similarity">
    <text evidence="1 4">Belongs to the UreD family.</text>
</comment>
<dbReference type="PANTHER" id="PTHR33643:SF1">
    <property type="entry name" value="UREASE ACCESSORY PROTEIN D"/>
    <property type="match status" value="1"/>
</dbReference>
<comment type="function">
    <text evidence="4">Required for maturation of urease via the functional incorporation of the urease nickel metallocenter.</text>
</comment>
<proteinExistence type="inferred from homology"/>
<comment type="caution">
    <text evidence="5">The sequence shown here is derived from an EMBL/GenBank/DDBJ whole genome shotgun (WGS) entry which is preliminary data.</text>
</comment>
<evidence type="ECO:0000256" key="3">
    <source>
        <dbReference type="ARBA" id="ARBA00023186"/>
    </source>
</evidence>
<reference evidence="6" key="1">
    <citation type="submission" date="2020-01" db="EMBL/GenBank/DDBJ databases">
        <title>'Steroidobacter agaridevorans' sp. nov., agar-degrading bacteria isolated from rhizosphere soils.</title>
        <authorList>
            <person name="Ikenaga M."/>
            <person name="Kataoka M."/>
            <person name="Murouchi A."/>
            <person name="Katsuragi S."/>
            <person name="Sakai M."/>
        </authorList>
    </citation>
    <scope>NUCLEOTIDE SEQUENCE [LARGE SCALE GENOMIC DNA]</scope>
    <source>
        <strain evidence="6">YU21-B</strain>
    </source>
</reference>
<dbReference type="InterPro" id="IPR002669">
    <property type="entry name" value="UreD"/>
</dbReference>
<gene>
    <name evidence="5" type="primary">ureD_2</name>
    <name evidence="4" type="synonym">ureD</name>
    <name evidence="5" type="ORF">GCM10011487_61980</name>
</gene>
<dbReference type="Pfam" id="PF01774">
    <property type="entry name" value="UreD"/>
    <property type="match status" value="1"/>
</dbReference>